<evidence type="ECO:0000313" key="2">
    <source>
        <dbReference type="Proteomes" id="UP001500604"/>
    </source>
</evidence>
<dbReference type="RefSeq" id="WP_345195757.1">
    <property type="nucleotide sequence ID" value="NZ_BAABFL010000298.1"/>
</dbReference>
<reference evidence="2" key="1">
    <citation type="journal article" date="2019" name="Int. J. Syst. Evol. Microbiol.">
        <title>The Global Catalogue of Microorganisms (GCM) 10K type strain sequencing project: providing services to taxonomists for standard genome sequencing and annotation.</title>
        <authorList>
            <consortium name="The Broad Institute Genomics Platform"/>
            <consortium name="The Broad Institute Genome Sequencing Center for Infectious Disease"/>
            <person name="Wu L."/>
            <person name="Ma J."/>
        </authorList>
    </citation>
    <scope>NUCLEOTIDE SEQUENCE [LARGE SCALE GENOMIC DNA]</scope>
    <source>
        <strain evidence="2">JCM 17805</strain>
    </source>
</reference>
<evidence type="ECO:0008006" key="3">
    <source>
        <dbReference type="Google" id="ProtNLM"/>
    </source>
</evidence>
<sequence>MSHILDTWVGDFNFTPGRHVFKFSSKKMGAMVKSISPNEHNFCYFLEFDDRVSSYISQPKPIIYDLYQEGHSYRADFMAELILDKLTAYEVKPKGYTASQCEINKFREIKQCFYHYNINFVIVTGDYIERGKTLKNMKFLKSLIGKTIPAEIYETLKTLTNTKKIQIEKIKMQLSKKHKITYQESLKHIYTAIVNRIIFTDISDEMIGNSSFIGKYHEEKHDRYWNAIPCK</sequence>
<comment type="caution">
    <text evidence="1">The sequence shown here is derived from an EMBL/GenBank/DDBJ whole genome shotgun (WGS) entry which is preliminary data.</text>
</comment>
<accession>A0ABP8V2V8</accession>
<dbReference type="Proteomes" id="UP001500604">
    <property type="component" value="Unassembled WGS sequence"/>
</dbReference>
<gene>
    <name evidence="1" type="ORF">GCM10023116_20440</name>
</gene>
<proteinExistence type="predicted"/>
<organism evidence="1 2">
    <name type="scientific">Kistimonas scapharcae</name>
    <dbReference type="NCBI Taxonomy" id="1036133"/>
    <lineage>
        <taxon>Bacteria</taxon>
        <taxon>Pseudomonadati</taxon>
        <taxon>Pseudomonadota</taxon>
        <taxon>Gammaproteobacteria</taxon>
        <taxon>Oceanospirillales</taxon>
        <taxon>Endozoicomonadaceae</taxon>
        <taxon>Kistimonas</taxon>
    </lineage>
</organism>
<name>A0ABP8V2V8_9GAMM</name>
<evidence type="ECO:0000313" key="1">
    <source>
        <dbReference type="EMBL" id="GAA4649763.1"/>
    </source>
</evidence>
<protein>
    <recommendedName>
        <fullName evidence="3">TnsA endonuclease N-terminal domain-containing protein</fullName>
    </recommendedName>
</protein>
<keyword evidence="2" id="KW-1185">Reference proteome</keyword>
<dbReference type="EMBL" id="BAABFL010000298">
    <property type="protein sequence ID" value="GAA4649763.1"/>
    <property type="molecule type" value="Genomic_DNA"/>
</dbReference>